<keyword evidence="16" id="KW-1185">Reference proteome</keyword>
<evidence type="ECO:0000256" key="12">
    <source>
        <dbReference type="ARBA" id="ARBA00035727"/>
    </source>
</evidence>
<feature type="transmembrane region" description="Helical" evidence="14">
    <location>
        <begin position="6"/>
        <end position="26"/>
    </location>
</feature>
<keyword evidence="3" id="KW-0997">Cell inner membrane</keyword>
<dbReference type="EMBL" id="JBGCUO010000001">
    <property type="protein sequence ID" value="MEY1662648.1"/>
    <property type="molecule type" value="Genomic_DNA"/>
</dbReference>
<dbReference type="PANTHER" id="PTHR39579">
    <property type="entry name" value="INNER MEMBRANE PROTEIN YHCB"/>
    <property type="match status" value="1"/>
</dbReference>
<comment type="similarity">
    <text evidence="10">Belongs to the ZapG family.</text>
</comment>
<feature type="region of interest" description="Disordered" evidence="13">
    <location>
        <begin position="100"/>
        <end position="121"/>
    </location>
</feature>
<proteinExistence type="inferred from homology"/>
<keyword evidence="8 14" id="KW-0472">Membrane</keyword>
<dbReference type="Pfam" id="PF06295">
    <property type="entry name" value="ZapG-like"/>
    <property type="match status" value="1"/>
</dbReference>
<keyword evidence="2" id="KW-1003">Cell membrane</keyword>
<feature type="region of interest" description="Disordered" evidence="13">
    <location>
        <begin position="134"/>
        <end position="197"/>
    </location>
</feature>
<evidence type="ECO:0000256" key="7">
    <source>
        <dbReference type="ARBA" id="ARBA00022989"/>
    </source>
</evidence>
<evidence type="ECO:0000313" key="16">
    <source>
        <dbReference type="Proteomes" id="UP001562065"/>
    </source>
</evidence>
<keyword evidence="7 14" id="KW-1133">Transmembrane helix</keyword>
<evidence type="ECO:0000313" key="15">
    <source>
        <dbReference type="EMBL" id="MEY1662648.1"/>
    </source>
</evidence>
<feature type="compositionally biased region" description="Basic and acidic residues" evidence="13">
    <location>
        <begin position="188"/>
        <end position="197"/>
    </location>
</feature>
<reference evidence="15 16" key="1">
    <citation type="submission" date="2024-07" db="EMBL/GenBank/DDBJ databases">
        <authorList>
            <person name="Ren Q."/>
        </authorList>
    </citation>
    <scope>NUCLEOTIDE SEQUENCE [LARGE SCALE GENOMIC DNA]</scope>
    <source>
        <strain evidence="15 16">REN37</strain>
    </source>
</reference>
<gene>
    <name evidence="15" type="ORF">AB5I84_10860</name>
</gene>
<comment type="subcellular location">
    <subcellularLocation>
        <location evidence="1">Cell inner membrane</location>
        <topology evidence="1">Single-pass membrane protein</topology>
    </subcellularLocation>
</comment>
<keyword evidence="9" id="KW-0131">Cell cycle</keyword>
<evidence type="ECO:0000256" key="2">
    <source>
        <dbReference type="ARBA" id="ARBA00022475"/>
    </source>
</evidence>
<evidence type="ECO:0000256" key="8">
    <source>
        <dbReference type="ARBA" id="ARBA00023136"/>
    </source>
</evidence>
<dbReference type="PANTHER" id="PTHR39579:SF1">
    <property type="entry name" value="INNER MEMBRANE PROTEIN YHCB"/>
    <property type="match status" value="1"/>
</dbReference>
<accession>A0ABV4AII6</accession>
<organism evidence="15 16">
    <name type="scientific">Isoalcanivorax beigongshangi</name>
    <dbReference type="NCBI Taxonomy" id="3238810"/>
    <lineage>
        <taxon>Bacteria</taxon>
        <taxon>Pseudomonadati</taxon>
        <taxon>Pseudomonadota</taxon>
        <taxon>Gammaproteobacteria</taxon>
        <taxon>Oceanospirillales</taxon>
        <taxon>Alcanivoracaceae</taxon>
        <taxon>Isoalcanivorax</taxon>
    </lineage>
</organism>
<evidence type="ECO:0000256" key="14">
    <source>
        <dbReference type="SAM" id="Phobius"/>
    </source>
</evidence>
<comment type="caution">
    <text evidence="15">The sequence shown here is derived from an EMBL/GenBank/DDBJ whole genome shotgun (WGS) entry which is preliminary data.</text>
</comment>
<evidence type="ECO:0000256" key="10">
    <source>
        <dbReference type="ARBA" id="ARBA00035657"/>
    </source>
</evidence>
<evidence type="ECO:0000256" key="11">
    <source>
        <dbReference type="ARBA" id="ARBA00035703"/>
    </source>
</evidence>
<name>A0ABV4AII6_9GAMM</name>
<evidence type="ECO:0000256" key="4">
    <source>
        <dbReference type="ARBA" id="ARBA00022618"/>
    </source>
</evidence>
<feature type="compositionally biased region" description="Basic and acidic residues" evidence="13">
    <location>
        <begin position="167"/>
        <end position="176"/>
    </location>
</feature>
<dbReference type="InterPro" id="IPR009386">
    <property type="entry name" value="ZapG-like"/>
</dbReference>
<protein>
    <recommendedName>
        <fullName evidence="11">Z-ring associated protein G</fullName>
    </recommendedName>
    <alternativeName>
        <fullName evidence="12">Cell division protein ZapG</fullName>
    </alternativeName>
</protein>
<keyword evidence="6" id="KW-0133">Cell shape</keyword>
<evidence type="ECO:0000256" key="3">
    <source>
        <dbReference type="ARBA" id="ARBA00022519"/>
    </source>
</evidence>
<evidence type="ECO:0000256" key="13">
    <source>
        <dbReference type="SAM" id="MobiDB-lite"/>
    </source>
</evidence>
<evidence type="ECO:0000256" key="6">
    <source>
        <dbReference type="ARBA" id="ARBA00022960"/>
    </source>
</evidence>
<evidence type="ECO:0000256" key="1">
    <source>
        <dbReference type="ARBA" id="ARBA00004377"/>
    </source>
</evidence>
<dbReference type="RefSeq" id="WP_369455878.1">
    <property type="nucleotide sequence ID" value="NZ_JBGCUO010000001.1"/>
</dbReference>
<keyword evidence="5 14" id="KW-0812">Transmembrane</keyword>
<dbReference type="Proteomes" id="UP001562065">
    <property type="component" value="Unassembled WGS sequence"/>
</dbReference>
<keyword evidence="4" id="KW-0132">Cell division</keyword>
<sequence>MDQLSAALVPFLVGLAVGGLAVYLLLPARRQQGQLRKERDEAAAALTHHREEVDAHFLHTAELVNQLTSSYRAMHDHLSGGARTLCTEQGRRLAMAKTLDSLPGYPGDTRDTLGPVTQPLDYAPEAQGTLAEDYGLRQEKPTPVFAPVDDLPLDAPLRSGANDDDTEHLMPPRDYADGCDDQGCSPNQERKPESTAS</sequence>
<evidence type="ECO:0000256" key="9">
    <source>
        <dbReference type="ARBA" id="ARBA00023306"/>
    </source>
</evidence>
<evidence type="ECO:0000256" key="5">
    <source>
        <dbReference type="ARBA" id="ARBA00022692"/>
    </source>
</evidence>